<organism evidence="11 12">
    <name type="scientific">Actinospica durhamensis</name>
    <dbReference type="NCBI Taxonomy" id="1508375"/>
    <lineage>
        <taxon>Bacteria</taxon>
        <taxon>Bacillati</taxon>
        <taxon>Actinomycetota</taxon>
        <taxon>Actinomycetes</taxon>
        <taxon>Catenulisporales</taxon>
        <taxon>Actinospicaceae</taxon>
        <taxon>Actinospica</taxon>
    </lineage>
</organism>
<dbReference type="InterPro" id="IPR011527">
    <property type="entry name" value="ABC1_TM_dom"/>
</dbReference>
<dbReference type="EMBL" id="JAGSOG010000002">
    <property type="protein sequence ID" value="MBR7831790.1"/>
    <property type="molecule type" value="Genomic_DNA"/>
</dbReference>
<feature type="transmembrane region" description="Helical" evidence="8">
    <location>
        <begin position="150"/>
        <end position="172"/>
    </location>
</feature>
<feature type="compositionally biased region" description="Basic and acidic residues" evidence="7">
    <location>
        <begin position="594"/>
        <end position="603"/>
    </location>
</feature>
<dbReference type="AlphaFoldDB" id="A0A941EJA7"/>
<dbReference type="Proteomes" id="UP000675781">
    <property type="component" value="Unassembled WGS sequence"/>
</dbReference>
<dbReference type="SUPFAM" id="SSF90123">
    <property type="entry name" value="ABC transporter transmembrane region"/>
    <property type="match status" value="1"/>
</dbReference>
<feature type="region of interest" description="Disordered" evidence="7">
    <location>
        <begin position="594"/>
        <end position="618"/>
    </location>
</feature>
<dbReference type="PANTHER" id="PTHR43394:SF1">
    <property type="entry name" value="ATP-BINDING CASSETTE SUB-FAMILY B MEMBER 10, MITOCHONDRIAL"/>
    <property type="match status" value="1"/>
</dbReference>
<evidence type="ECO:0000259" key="9">
    <source>
        <dbReference type="PROSITE" id="PS50893"/>
    </source>
</evidence>
<dbReference type="InterPro" id="IPR027417">
    <property type="entry name" value="P-loop_NTPase"/>
</dbReference>
<sequence>MTSVARALWREVMIRSWQVDRRMTVGVALLVLGQMIAAAAISLALRQVISSVVEHSRTMLLVSVAVVAAAVAMRWIGMYATVMLRGDLADRIGYQQFDPEIQSAAAGLGGVEHLERPEYLDRLSLVVGKGQVLADACWGVNSTVAITGQAVLSLVLLALVSPWLLLLGLFALPAVRRGSPGRISGAAMAAAGDNRLERHLHAVTTRASSGREIRVTGAQESLLAKADSAWQRATAVQLRARWAAAVRSAPGSLVFLVGFGAALVFTAHLVATGRRTVADFVLVASLAGQLQASIAQSGRDYRQTQAGLALAEPLAWLREYCAGQTRTAAAAQLPERLVHGLTLTDVEFGYGSGAGVLGPISVELPAGAMVALVGTHGCGKTTLVKLLHGFYPPSAGEIRVDGVPLRDLDLRAWHARSTAAFQDFHRYQVTLRHAVGFGDLEACDDDARLLTAIEQADGTGVYRMLSNGLDTQLGTLFEAGRELSEGQWQKVALARACMRTDPLLVVLDEPTASLDPPSEHAVFQRHAALARELGAAHGTVTIVVSHRFSTVRMADLILVMEDGRIVEQGDHSALMESDGRYARLYRMQEQAYRLDDEPSKLSDDGFPGAAPAAPSARR</sequence>
<dbReference type="Pfam" id="PF00005">
    <property type="entry name" value="ABC_tran"/>
    <property type="match status" value="1"/>
</dbReference>
<keyword evidence="12" id="KW-1185">Reference proteome</keyword>
<keyword evidence="5 8" id="KW-1133">Transmembrane helix</keyword>
<dbReference type="Gene3D" id="1.20.1560.10">
    <property type="entry name" value="ABC transporter type 1, transmembrane domain"/>
    <property type="match status" value="1"/>
</dbReference>
<comment type="subcellular location">
    <subcellularLocation>
        <location evidence="1">Cell membrane</location>
        <topology evidence="1">Multi-pass membrane protein</topology>
    </subcellularLocation>
</comment>
<dbReference type="GO" id="GO:0005886">
    <property type="term" value="C:plasma membrane"/>
    <property type="evidence" value="ECO:0007669"/>
    <property type="project" value="UniProtKB-SubCell"/>
</dbReference>
<dbReference type="InterPro" id="IPR039421">
    <property type="entry name" value="Type_1_exporter"/>
</dbReference>
<accession>A0A941EJA7</accession>
<protein>
    <submittedName>
        <fullName evidence="11">ABC transporter ATP-binding protein</fullName>
    </submittedName>
</protein>
<dbReference type="GO" id="GO:0005524">
    <property type="term" value="F:ATP binding"/>
    <property type="evidence" value="ECO:0007669"/>
    <property type="project" value="UniProtKB-KW"/>
</dbReference>
<evidence type="ECO:0000256" key="2">
    <source>
        <dbReference type="ARBA" id="ARBA00022692"/>
    </source>
</evidence>
<reference evidence="11" key="1">
    <citation type="submission" date="2021-04" db="EMBL/GenBank/DDBJ databases">
        <title>Genome based classification of Actinospica acidithermotolerans sp. nov., an actinobacterium isolated from an Indonesian hot spring.</title>
        <authorList>
            <person name="Kusuma A.B."/>
            <person name="Putra K.E."/>
            <person name="Nafisah S."/>
            <person name="Loh J."/>
            <person name="Nouioui I."/>
            <person name="Goodfellow M."/>
        </authorList>
    </citation>
    <scope>NUCLEOTIDE SEQUENCE</scope>
    <source>
        <strain evidence="11">CSCA 57</strain>
    </source>
</reference>
<proteinExistence type="predicted"/>
<dbReference type="Gene3D" id="3.40.50.300">
    <property type="entry name" value="P-loop containing nucleotide triphosphate hydrolases"/>
    <property type="match status" value="1"/>
</dbReference>
<dbReference type="InterPro" id="IPR036640">
    <property type="entry name" value="ABC1_TM_sf"/>
</dbReference>
<evidence type="ECO:0000256" key="8">
    <source>
        <dbReference type="SAM" id="Phobius"/>
    </source>
</evidence>
<dbReference type="InterPro" id="IPR003439">
    <property type="entry name" value="ABC_transporter-like_ATP-bd"/>
</dbReference>
<evidence type="ECO:0000256" key="1">
    <source>
        <dbReference type="ARBA" id="ARBA00004651"/>
    </source>
</evidence>
<dbReference type="SUPFAM" id="SSF52540">
    <property type="entry name" value="P-loop containing nucleoside triphosphate hydrolases"/>
    <property type="match status" value="1"/>
</dbReference>
<evidence type="ECO:0000256" key="7">
    <source>
        <dbReference type="SAM" id="MobiDB-lite"/>
    </source>
</evidence>
<feature type="transmembrane region" description="Helical" evidence="8">
    <location>
        <begin position="57"/>
        <end position="76"/>
    </location>
</feature>
<evidence type="ECO:0000256" key="4">
    <source>
        <dbReference type="ARBA" id="ARBA00022840"/>
    </source>
</evidence>
<dbReference type="GO" id="GO:0015421">
    <property type="term" value="F:ABC-type oligopeptide transporter activity"/>
    <property type="evidence" value="ECO:0007669"/>
    <property type="project" value="TreeGrafter"/>
</dbReference>
<feature type="transmembrane region" description="Helical" evidence="8">
    <location>
        <begin position="249"/>
        <end position="271"/>
    </location>
</feature>
<dbReference type="PROSITE" id="PS50893">
    <property type="entry name" value="ABC_TRANSPORTER_2"/>
    <property type="match status" value="1"/>
</dbReference>
<feature type="domain" description="ABC transmembrane type-1" evidence="10">
    <location>
        <begin position="25"/>
        <end position="306"/>
    </location>
</feature>
<gene>
    <name evidence="11" type="ORF">KDL01_00875</name>
</gene>
<dbReference type="RefSeq" id="WP_212526322.1">
    <property type="nucleotide sequence ID" value="NZ_JAGSOG010000002.1"/>
</dbReference>
<evidence type="ECO:0000313" key="11">
    <source>
        <dbReference type="EMBL" id="MBR7831790.1"/>
    </source>
</evidence>
<name>A0A941EJA7_9ACTN</name>
<evidence type="ECO:0000256" key="6">
    <source>
        <dbReference type="ARBA" id="ARBA00023136"/>
    </source>
</evidence>
<evidence type="ECO:0000256" key="3">
    <source>
        <dbReference type="ARBA" id="ARBA00022741"/>
    </source>
</evidence>
<dbReference type="GO" id="GO:0016887">
    <property type="term" value="F:ATP hydrolysis activity"/>
    <property type="evidence" value="ECO:0007669"/>
    <property type="project" value="InterPro"/>
</dbReference>
<keyword evidence="2 8" id="KW-0812">Transmembrane</keyword>
<evidence type="ECO:0000313" key="12">
    <source>
        <dbReference type="Proteomes" id="UP000675781"/>
    </source>
</evidence>
<dbReference type="PROSITE" id="PS50929">
    <property type="entry name" value="ABC_TM1F"/>
    <property type="match status" value="1"/>
</dbReference>
<keyword evidence="4 11" id="KW-0067">ATP-binding</keyword>
<dbReference type="InterPro" id="IPR003593">
    <property type="entry name" value="AAA+_ATPase"/>
</dbReference>
<comment type="caution">
    <text evidence="11">The sequence shown here is derived from an EMBL/GenBank/DDBJ whole genome shotgun (WGS) entry which is preliminary data.</text>
</comment>
<dbReference type="PANTHER" id="PTHR43394">
    <property type="entry name" value="ATP-DEPENDENT PERMEASE MDL1, MITOCHONDRIAL"/>
    <property type="match status" value="1"/>
</dbReference>
<keyword evidence="3" id="KW-0547">Nucleotide-binding</keyword>
<dbReference type="SMART" id="SM00382">
    <property type="entry name" value="AAA"/>
    <property type="match status" value="1"/>
</dbReference>
<keyword evidence="6 8" id="KW-0472">Membrane</keyword>
<feature type="domain" description="ABC transporter" evidence="9">
    <location>
        <begin position="341"/>
        <end position="587"/>
    </location>
</feature>
<feature type="transmembrane region" description="Helical" evidence="8">
    <location>
        <begin position="23"/>
        <end position="45"/>
    </location>
</feature>
<feature type="compositionally biased region" description="Low complexity" evidence="7">
    <location>
        <begin position="607"/>
        <end position="618"/>
    </location>
</feature>
<evidence type="ECO:0000259" key="10">
    <source>
        <dbReference type="PROSITE" id="PS50929"/>
    </source>
</evidence>
<evidence type="ECO:0000256" key="5">
    <source>
        <dbReference type="ARBA" id="ARBA00022989"/>
    </source>
</evidence>